<dbReference type="Proteomes" id="UP000184121">
    <property type="component" value="Unassembled WGS sequence"/>
</dbReference>
<dbReference type="STRING" id="29534.SAMN05444366_4426"/>
<dbReference type="AlphaFoldDB" id="A0A1M7M9Q8"/>
<proteinExistence type="predicted"/>
<keyword evidence="1" id="KW-1133">Transmembrane helix</keyword>
<evidence type="ECO:0000313" key="3">
    <source>
        <dbReference type="Proteomes" id="UP000184121"/>
    </source>
</evidence>
<evidence type="ECO:0000313" key="2">
    <source>
        <dbReference type="EMBL" id="SHM87424.1"/>
    </source>
</evidence>
<reference evidence="3" key="1">
    <citation type="submission" date="2016-11" db="EMBL/GenBank/DDBJ databases">
        <authorList>
            <person name="Varghese N."/>
            <person name="Submissions S."/>
        </authorList>
    </citation>
    <scope>NUCLEOTIDE SEQUENCE [LARGE SCALE GENOMIC DNA]</scope>
    <source>
        <strain evidence="3">DSM 1811</strain>
    </source>
</reference>
<keyword evidence="3" id="KW-1185">Reference proteome</keyword>
<feature type="transmembrane region" description="Helical" evidence="1">
    <location>
        <begin position="92"/>
        <end position="113"/>
    </location>
</feature>
<feature type="transmembrane region" description="Helical" evidence="1">
    <location>
        <begin position="60"/>
        <end position="80"/>
    </location>
</feature>
<name>A0A1M7M9Q8_9FLAO</name>
<gene>
    <name evidence="2" type="ORF">SAMN05444366_4426</name>
</gene>
<protein>
    <submittedName>
        <fullName evidence="2">Uncharacterized protein</fullName>
    </submittedName>
</protein>
<evidence type="ECO:0000256" key="1">
    <source>
        <dbReference type="SAM" id="Phobius"/>
    </source>
</evidence>
<dbReference type="RefSeq" id="WP_072975901.1">
    <property type="nucleotide sequence ID" value="NZ_FRBY01000007.1"/>
</dbReference>
<keyword evidence="1" id="KW-0812">Transmembrane</keyword>
<dbReference type="OrthoDB" id="1364739at2"/>
<dbReference type="EMBL" id="FRBY01000007">
    <property type="protein sequence ID" value="SHM87424.1"/>
    <property type="molecule type" value="Genomic_DNA"/>
</dbReference>
<feature type="transmembrane region" description="Helical" evidence="1">
    <location>
        <begin position="36"/>
        <end position="53"/>
    </location>
</feature>
<feature type="transmembrane region" description="Helical" evidence="1">
    <location>
        <begin position="7"/>
        <end position="24"/>
    </location>
</feature>
<keyword evidence="1" id="KW-0472">Membrane</keyword>
<sequence length="123" mass="14012">MKPQIRILIYSILFFLYLSSTPLLLTLGEKLKTDPFITLGCGFALLNLVYAFFALKWTVLLNIACAIAIAALALFLALKFTNLHLFLNYDPYQVKTAILANAVFSIIFWEIVYQVKIRKHTAH</sequence>
<organism evidence="2 3">
    <name type="scientific">Flavobacterium saccharophilum</name>
    <dbReference type="NCBI Taxonomy" id="29534"/>
    <lineage>
        <taxon>Bacteria</taxon>
        <taxon>Pseudomonadati</taxon>
        <taxon>Bacteroidota</taxon>
        <taxon>Flavobacteriia</taxon>
        <taxon>Flavobacteriales</taxon>
        <taxon>Flavobacteriaceae</taxon>
        <taxon>Flavobacterium</taxon>
    </lineage>
</organism>
<accession>A0A1M7M9Q8</accession>